<evidence type="ECO:0000313" key="2">
    <source>
        <dbReference type="Proteomes" id="UP001153269"/>
    </source>
</evidence>
<evidence type="ECO:0000313" key="1">
    <source>
        <dbReference type="EMBL" id="CAB1415171.1"/>
    </source>
</evidence>
<gene>
    <name evidence="1" type="ORF">PLEPLA_LOCUS2885</name>
</gene>
<dbReference type="Proteomes" id="UP001153269">
    <property type="component" value="Unassembled WGS sequence"/>
</dbReference>
<protein>
    <submittedName>
        <fullName evidence="1">Uncharacterized protein</fullName>
    </submittedName>
</protein>
<keyword evidence="2" id="KW-1185">Reference proteome</keyword>
<dbReference type="EMBL" id="CADEAL010000141">
    <property type="protein sequence ID" value="CAB1415171.1"/>
    <property type="molecule type" value="Genomic_DNA"/>
</dbReference>
<sequence length="85" mass="9719">MHERDQERQTVRSAAQWEVQLQQGGGADLKNIKSLTISAFNNEGTKPRTTRIKKVLFLQESQTKSAIEELLGVTQQYFKPRAFVL</sequence>
<reference evidence="1" key="1">
    <citation type="submission" date="2020-03" db="EMBL/GenBank/DDBJ databases">
        <authorList>
            <person name="Weist P."/>
        </authorList>
    </citation>
    <scope>NUCLEOTIDE SEQUENCE</scope>
</reference>
<proteinExistence type="predicted"/>
<organism evidence="1 2">
    <name type="scientific">Pleuronectes platessa</name>
    <name type="common">European plaice</name>
    <dbReference type="NCBI Taxonomy" id="8262"/>
    <lineage>
        <taxon>Eukaryota</taxon>
        <taxon>Metazoa</taxon>
        <taxon>Chordata</taxon>
        <taxon>Craniata</taxon>
        <taxon>Vertebrata</taxon>
        <taxon>Euteleostomi</taxon>
        <taxon>Actinopterygii</taxon>
        <taxon>Neopterygii</taxon>
        <taxon>Teleostei</taxon>
        <taxon>Neoteleostei</taxon>
        <taxon>Acanthomorphata</taxon>
        <taxon>Carangaria</taxon>
        <taxon>Pleuronectiformes</taxon>
        <taxon>Pleuronectoidei</taxon>
        <taxon>Pleuronectidae</taxon>
        <taxon>Pleuronectes</taxon>
    </lineage>
</organism>
<dbReference type="AlphaFoldDB" id="A0A9N7Y741"/>
<comment type="caution">
    <text evidence="1">The sequence shown here is derived from an EMBL/GenBank/DDBJ whole genome shotgun (WGS) entry which is preliminary data.</text>
</comment>
<accession>A0A9N7Y741</accession>
<name>A0A9N7Y741_PLEPL</name>